<dbReference type="PANTHER" id="PTHR30290">
    <property type="entry name" value="PERIPLASMIC BINDING COMPONENT OF ABC TRANSPORTER"/>
    <property type="match status" value="1"/>
</dbReference>
<keyword evidence="2" id="KW-0813">Transport</keyword>
<dbReference type="GO" id="GO:0043190">
    <property type="term" value="C:ATP-binding cassette (ABC) transporter complex"/>
    <property type="evidence" value="ECO:0007669"/>
    <property type="project" value="InterPro"/>
</dbReference>
<dbReference type="AlphaFoldDB" id="A0A1G1WRZ0"/>
<reference evidence="6 7" key="1">
    <citation type="journal article" date="2016" name="Nat. Commun.">
        <title>Thousands of microbial genomes shed light on interconnected biogeochemical processes in an aquifer system.</title>
        <authorList>
            <person name="Anantharaman K."/>
            <person name="Brown C.T."/>
            <person name="Hug L.A."/>
            <person name="Sharon I."/>
            <person name="Castelle C.J."/>
            <person name="Probst A.J."/>
            <person name="Thomas B.C."/>
            <person name="Singh A."/>
            <person name="Wilkins M.J."/>
            <person name="Karaoz U."/>
            <person name="Brodie E.L."/>
            <person name="Williams K.H."/>
            <person name="Hubbard S.S."/>
            <person name="Banfield J.F."/>
        </authorList>
    </citation>
    <scope>NUCLEOTIDE SEQUENCE [LARGE SCALE GENOMIC DNA]</scope>
</reference>
<dbReference type="Proteomes" id="UP000177821">
    <property type="component" value="Unassembled WGS sequence"/>
</dbReference>
<comment type="similarity">
    <text evidence="1">Belongs to the bacterial solute-binding protein 5 family.</text>
</comment>
<dbReference type="SUPFAM" id="SSF53850">
    <property type="entry name" value="Periplasmic binding protein-like II"/>
    <property type="match status" value="1"/>
</dbReference>
<dbReference type="InterPro" id="IPR030678">
    <property type="entry name" value="Peptide/Ni-bd"/>
</dbReference>
<name>A0A1G1WRZ0_9BACT</name>
<dbReference type="GO" id="GO:0042597">
    <property type="term" value="C:periplasmic space"/>
    <property type="evidence" value="ECO:0007669"/>
    <property type="project" value="UniProtKB-ARBA"/>
</dbReference>
<accession>A0A1G1WRZ0</accession>
<evidence type="ECO:0000256" key="1">
    <source>
        <dbReference type="ARBA" id="ARBA00005695"/>
    </source>
</evidence>
<dbReference type="Pfam" id="PF00496">
    <property type="entry name" value="SBP_bac_5"/>
    <property type="match status" value="1"/>
</dbReference>
<comment type="caution">
    <text evidence="6">The sequence shown here is derived from an EMBL/GenBank/DDBJ whole genome shotgun (WGS) entry which is preliminary data.</text>
</comment>
<keyword evidence="4" id="KW-0812">Transmembrane</keyword>
<organism evidence="6 7">
    <name type="scientific">Candidatus Woykebacteria bacterium RIFCSPHIGHO2_02_FULL_43_16b</name>
    <dbReference type="NCBI Taxonomy" id="1802601"/>
    <lineage>
        <taxon>Bacteria</taxon>
        <taxon>Candidatus Woykeibacteriota</taxon>
    </lineage>
</organism>
<dbReference type="GO" id="GO:1904680">
    <property type="term" value="F:peptide transmembrane transporter activity"/>
    <property type="evidence" value="ECO:0007669"/>
    <property type="project" value="TreeGrafter"/>
</dbReference>
<proteinExistence type="inferred from homology"/>
<dbReference type="EMBL" id="MHCX01000011">
    <property type="protein sequence ID" value="OGY29937.1"/>
    <property type="molecule type" value="Genomic_DNA"/>
</dbReference>
<evidence type="ECO:0000313" key="7">
    <source>
        <dbReference type="Proteomes" id="UP000177821"/>
    </source>
</evidence>
<keyword evidence="4" id="KW-0472">Membrane</keyword>
<gene>
    <name evidence="6" type="ORF">A3J50_01870</name>
</gene>
<dbReference type="Gene3D" id="3.90.76.10">
    <property type="entry name" value="Dipeptide-binding Protein, Domain 1"/>
    <property type="match status" value="1"/>
</dbReference>
<evidence type="ECO:0000256" key="4">
    <source>
        <dbReference type="SAM" id="Phobius"/>
    </source>
</evidence>
<dbReference type="CDD" id="cd08498">
    <property type="entry name" value="PBP2_NikA_DppA_OppA_like_2"/>
    <property type="match status" value="1"/>
</dbReference>
<sequence length="566" mass="62558">MNTELPTFGTNPENKSSFSGSFLLPIILLVVLIGGAAAWFYFKPLEQSLNTSSPISTDSNSRTDSVIIGVKSAPLGFYGQEKVQYESPTFNFNSNIFEGLTTFTKDLKFASRQLVESWDNPSDTVWRLRLRKGIKFHNGADFSAEDAKFSIDFGKKYVVQDDLAQVKEVRIVDPFTIEVETQGPAPLLLNNLINVFVVNKKYAEANGGIKSKVDPESQEISYFIDFPNPVGTGPYTYVSQSDNEYKITANENYYLGPPKIKNVSYRVVEDDNERAEAILSGKVDLIEDVPSARRADLVGSKDLEVKGVPSLRVIYLGMDTSSAKTKYSTSPTNPFKKLAVRQAIYKAIDETEIISQVMGGHAYDATQPATSVNFGFNPNLKRPAYNIAEAKELLSSAGYPNGFDIVLDVPNNRYQNDAAIGQRVVEQLAKVGIKATLNAQPKEDFFPKILDNKDTSFYLLGWSQENGDAGGAYGTLIHTTDEDAGYGSFNIGGYSNKSVDKLIESSDNTVDSVGRLKILQDLASTTMADVPIIPLHQQEDSFAISKRFNWTPRRDNGIRAFEITLK</sequence>
<dbReference type="InterPro" id="IPR000914">
    <property type="entry name" value="SBP_5_dom"/>
</dbReference>
<dbReference type="PIRSF" id="PIRSF002741">
    <property type="entry name" value="MppA"/>
    <property type="match status" value="1"/>
</dbReference>
<evidence type="ECO:0000313" key="6">
    <source>
        <dbReference type="EMBL" id="OGY29937.1"/>
    </source>
</evidence>
<evidence type="ECO:0000259" key="5">
    <source>
        <dbReference type="Pfam" id="PF00496"/>
    </source>
</evidence>
<keyword evidence="4" id="KW-1133">Transmembrane helix</keyword>
<feature type="transmembrane region" description="Helical" evidence="4">
    <location>
        <begin position="20"/>
        <end position="42"/>
    </location>
</feature>
<dbReference type="PANTHER" id="PTHR30290:SF9">
    <property type="entry name" value="OLIGOPEPTIDE-BINDING PROTEIN APPA"/>
    <property type="match status" value="1"/>
</dbReference>
<dbReference type="GO" id="GO:0015833">
    <property type="term" value="P:peptide transport"/>
    <property type="evidence" value="ECO:0007669"/>
    <property type="project" value="TreeGrafter"/>
</dbReference>
<dbReference type="Gene3D" id="3.10.105.10">
    <property type="entry name" value="Dipeptide-binding Protein, Domain 3"/>
    <property type="match status" value="1"/>
</dbReference>
<dbReference type="Gene3D" id="3.40.190.10">
    <property type="entry name" value="Periplasmic binding protein-like II"/>
    <property type="match status" value="1"/>
</dbReference>
<feature type="domain" description="Solute-binding protein family 5" evidence="5">
    <location>
        <begin position="113"/>
        <end position="481"/>
    </location>
</feature>
<evidence type="ECO:0000256" key="3">
    <source>
        <dbReference type="ARBA" id="ARBA00022729"/>
    </source>
</evidence>
<dbReference type="InterPro" id="IPR039424">
    <property type="entry name" value="SBP_5"/>
</dbReference>
<protein>
    <recommendedName>
        <fullName evidence="5">Solute-binding protein family 5 domain-containing protein</fullName>
    </recommendedName>
</protein>
<keyword evidence="3" id="KW-0732">Signal</keyword>
<evidence type="ECO:0000256" key="2">
    <source>
        <dbReference type="ARBA" id="ARBA00022448"/>
    </source>
</evidence>